<evidence type="ECO:0000259" key="5">
    <source>
        <dbReference type="PROSITE" id="PS51443"/>
    </source>
</evidence>
<dbReference type="GO" id="GO:0046872">
    <property type="term" value="F:metal ion binding"/>
    <property type="evidence" value="ECO:0007669"/>
    <property type="project" value="UniProtKB-KW"/>
</dbReference>
<protein>
    <recommendedName>
        <fullName evidence="1">glutathione gamma-glutamylcysteinyltransferase</fullName>
        <ecNumber evidence="1">2.3.2.15</ecNumber>
    </recommendedName>
</protein>
<evidence type="ECO:0000256" key="4">
    <source>
        <dbReference type="ARBA" id="ARBA00022723"/>
    </source>
</evidence>
<keyword evidence="7" id="KW-1185">Reference proteome</keyword>
<dbReference type="AlphaFoldDB" id="A0A7M5UBQ9"/>
<dbReference type="EC" id="2.3.2.15" evidence="1"/>
<dbReference type="InterPro" id="IPR040409">
    <property type="entry name" value="PCS-like"/>
</dbReference>
<dbReference type="SUPFAM" id="SSF54001">
    <property type="entry name" value="Cysteine proteinases"/>
    <property type="match status" value="1"/>
</dbReference>
<evidence type="ECO:0000256" key="2">
    <source>
        <dbReference type="ARBA" id="ARBA00022539"/>
    </source>
</evidence>
<reference evidence="6" key="1">
    <citation type="submission" date="2021-01" db="UniProtKB">
        <authorList>
            <consortium name="EnsemblMetazoa"/>
        </authorList>
    </citation>
    <scope>IDENTIFICATION</scope>
</reference>
<dbReference type="InterPro" id="IPR038156">
    <property type="entry name" value="PCS_N_sf"/>
</dbReference>
<dbReference type="InterPro" id="IPR038765">
    <property type="entry name" value="Papain-like_cys_pep_sf"/>
</dbReference>
<sequence length="262" mass="29571">MAHFTTVYHGDILPNGMVPLHTSQGQELLQKTTKKNKIVVNDFKPQIGDTNCGPTSLALVLNAINSFHVKLSDPDLTDTEYEILMEKMNDDKELILTELDIINHGKVKDYFRDINIEKNGMTLLQLGHVATRLGYGVNTYFAYNNSIEISEDKKSEFNDLISSPTFHTLETSSDFEALVENRIRRPVTGVILNYDMSKLGYTSFPGHHSPIGALNDEMILVMDVWKQTKPAWVDKKLLFDAMSTVDSDCGFPRGLLHIHELL</sequence>
<dbReference type="PANTHER" id="PTHR33447:SF20">
    <property type="entry name" value="GLUTATHIONE GAMMA-GLUTAMYLCYSTEINYLTRANSFERASE"/>
    <property type="match status" value="1"/>
</dbReference>
<evidence type="ECO:0000256" key="1">
    <source>
        <dbReference type="ARBA" id="ARBA00012468"/>
    </source>
</evidence>
<keyword evidence="3" id="KW-0808">Transferase</keyword>
<evidence type="ECO:0000256" key="3">
    <source>
        <dbReference type="ARBA" id="ARBA00022679"/>
    </source>
</evidence>
<dbReference type="OrthoDB" id="6022066at2759"/>
<dbReference type="Pfam" id="PF05023">
    <property type="entry name" value="Phytochelatin"/>
    <property type="match status" value="1"/>
</dbReference>
<dbReference type="GO" id="GO:0046938">
    <property type="term" value="P:phytochelatin biosynthetic process"/>
    <property type="evidence" value="ECO:0007669"/>
    <property type="project" value="InterPro"/>
</dbReference>
<name>A0A7M5UBQ9_9CNID</name>
<evidence type="ECO:0000313" key="6">
    <source>
        <dbReference type="EnsemblMetazoa" id="CLYHEMP008553.1"/>
    </source>
</evidence>
<keyword evidence="2" id="KW-0104">Cadmium</keyword>
<dbReference type="EnsemblMetazoa" id="CLYHEMT008553.1">
    <property type="protein sequence ID" value="CLYHEMP008553.1"/>
    <property type="gene ID" value="CLYHEMG008553"/>
</dbReference>
<dbReference type="InterPro" id="IPR007719">
    <property type="entry name" value="PCS_N"/>
</dbReference>
<proteinExistence type="predicted"/>
<keyword evidence="4" id="KW-0479">Metal-binding</keyword>
<dbReference type="Proteomes" id="UP000594262">
    <property type="component" value="Unplaced"/>
</dbReference>
<feature type="domain" description="Peptidase C83" evidence="5">
    <location>
        <begin position="1"/>
        <end position="262"/>
    </location>
</feature>
<organism evidence="6 7">
    <name type="scientific">Clytia hemisphaerica</name>
    <dbReference type="NCBI Taxonomy" id="252671"/>
    <lineage>
        <taxon>Eukaryota</taxon>
        <taxon>Metazoa</taxon>
        <taxon>Cnidaria</taxon>
        <taxon>Hydrozoa</taxon>
        <taxon>Hydroidolina</taxon>
        <taxon>Leptothecata</taxon>
        <taxon>Obeliida</taxon>
        <taxon>Clytiidae</taxon>
        <taxon>Clytia</taxon>
    </lineage>
</organism>
<dbReference type="GO" id="GO:0010038">
    <property type="term" value="P:response to metal ion"/>
    <property type="evidence" value="ECO:0007669"/>
    <property type="project" value="InterPro"/>
</dbReference>
<accession>A0A7M5UBQ9</accession>
<dbReference type="PANTHER" id="PTHR33447">
    <property type="entry name" value="GLUTATHIONE GAMMA-GLUTAMYLCYSTEINYLTRANSFERASE"/>
    <property type="match status" value="1"/>
</dbReference>
<dbReference type="PROSITE" id="PS51443">
    <property type="entry name" value="PCS"/>
    <property type="match status" value="1"/>
</dbReference>
<dbReference type="Gene3D" id="3.90.70.30">
    <property type="entry name" value="Phytochelatin synthase, N-terminal domain"/>
    <property type="match status" value="1"/>
</dbReference>
<evidence type="ECO:0000313" key="7">
    <source>
        <dbReference type="Proteomes" id="UP000594262"/>
    </source>
</evidence>
<dbReference type="GO" id="GO:0016756">
    <property type="term" value="F:glutathione gamma-glutamylcysteinyltransferase activity"/>
    <property type="evidence" value="ECO:0007669"/>
    <property type="project" value="UniProtKB-EC"/>
</dbReference>